<gene>
    <name evidence="3" type="ORF">GUITHDRAFT_140053</name>
</gene>
<reference evidence="3 5" key="1">
    <citation type="journal article" date="2012" name="Nature">
        <title>Algal genomes reveal evolutionary mosaicism and the fate of nucleomorphs.</title>
        <authorList>
            <consortium name="DOE Joint Genome Institute"/>
            <person name="Curtis B.A."/>
            <person name="Tanifuji G."/>
            <person name="Burki F."/>
            <person name="Gruber A."/>
            <person name="Irimia M."/>
            <person name="Maruyama S."/>
            <person name="Arias M.C."/>
            <person name="Ball S.G."/>
            <person name="Gile G.H."/>
            <person name="Hirakawa Y."/>
            <person name="Hopkins J.F."/>
            <person name="Kuo A."/>
            <person name="Rensing S.A."/>
            <person name="Schmutz J."/>
            <person name="Symeonidi A."/>
            <person name="Elias M."/>
            <person name="Eveleigh R.J."/>
            <person name="Herman E.K."/>
            <person name="Klute M.J."/>
            <person name="Nakayama T."/>
            <person name="Obornik M."/>
            <person name="Reyes-Prieto A."/>
            <person name="Armbrust E.V."/>
            <person name="Aves S.J."/>
            <person name="Beiko R.G."/>
            <person name="Coutinho P."/>
            <person name="Dacks J.B."/>
            <person name="Durnford D.G."/>
            <person name="Fast N.M."/>
            <person name="Green B.R."/>
            <person name="Grisdale C.J."/>
            <person name="Hempel F."/>
            <person name="Henrissat B."/>
            <person name="Hoppner M.P."/>
            <person name="Ishida K."/>
            <person name="Kim E."/>
            <person name="Koreny L."/>
            <person name="Kroth P.G."/>
            <person name="Liu Y."/>
            <person name="Malik S.B."/>
            <person name="Maier U.G."/>
            <person name="McRose D."/>
            <person name="Mock T."/>
            <person name="Neilson J.A."/>
            <person name="Onodera N.T."/>
            <person name="Poole A.M."/>
            <person name="Pritham E.J."/>
            <person name="Richards T.A."/>
            <person name="Rocap G."/>
            <person name="Roy S.W."/>
            <person name="Sarai C."/>
            <person name="Schaack S."/>
            <person name="Shirato S."/>
            <person name="Slamovits C.H."/>
            <person name="Spencer D.F."/>
            <person name="Suzuki S."/>
            <person name="Worden A.Z."/>
            <person name="Zauner S."/>
            <person name="Barry K."/>
            <person name="Bell C."/>
            <person name="Bharti A.K."/>
            <person name="Crow J.A."/>
            <person name="Grimwood J."/>
            <person name="Kramer R."/>
            <person name="Lindquist E."/>
            <person name="Lucas S."/>
            <person name="Salamov A."/>
            <person name="McFadden G.I."/>
            <person name="Lane C.E."/>
            <person name="Keeling P.J."/>
            <person name="Gray M.W."/>
            <person name="Grigoriev I.V."/>
            <person name="Archibald J.M."/>
        </authorList>
    </citation>
    <scope>NUCLEOTIDE SEQUENCE</scope>
    <source>
        <strain evidence="3 5">CCMP2712</strain>
    </source>
</reference>
<dbReference type="KEGG" id="gtt:GUITHDRAFT_140053"/>
<organism evidence="3">
    <name type="scientific">Guillardia theta (strain CCMP2712)</name>
    <name type="common">Cryptophyte</name>
    <dbReference type="NCBI Taxonomy" id="905079"/>
    <lineage>
        <taxon>Eukaryota</taxon>
        <taxon>Cryptophyceae</taxon>
        <taxon>Pyrenomonadales</taxon>
        <taxon>Geminigeraceae</taxon>
        <taxon>Guillardia</taxon>
    </lineage>
</organism>
<keyword evidence="5" id="KW-1185">Reference proteome</keyword>
<dbReference type="HOGENOM" id="CLU_466507_0_0_1"/>
<dbReference type="AlphaFoldDB" id="L1J752"/>
<evidence type="ECO:0000256" key="2">
    <source>
        <dbReference type="SAM" id="MobiDB-lite"/>
    </source>
</evidence>
<dbReference type="EMBL" id="JH993007">
    <property type="protein sequence ID" value="EKX43905.1"/>
    <property type="molecule type" value="Genomic_DNA"/>
</dbReference>
<evidence type="ECO:0000256" key="1">
    <source>
        <dbReference type="SAM" id="Coils"/>
    </source>
</evidence>
<protein>
    <submittedName>
        <fullName evidence="3 4">Uncharacterized protein</fullName>
    </submittedName>
</protein>
<name>L1J752_GUITC</name>
<reference evidence="4" key="3">
    <citation type="submission" date="2015-06" db="UniProtKB">
        <authorList>
            <consortium name="EnsemblProtists"/>
        </authorList>
    </citation>
    <scope>IDENTIFICATION</scope>
</reference>
<feature type="coiled-coil region" evidence="1">
    <location>
        <begin position="127"/>
        <end position="168"/>
    </location>
</feature>
<reference evidence="5" key="2">
    <citation type="submission" date="2012-11" db="EMBL/GenBank/DDBJ databases">
        <authorList>
            <person name="Kuo A."/>
            <person name="Curtis B.A."/>
            <person name="Tanifuji G."/>
            <person name="Burki F."/>
            <person name="Gruber A."/>
            <person name="Irimia M."/>
            <person name="Maruyama S."/>
            <person name="Arias M.C."/>
            <person name="Ball S.G."/>
            <person name="Gile G.H."/>
            <person name="Hirakawa Y."/>
            <person name="Hopkins J.F."/>
            <person name="Rensing S.A."/>
            <person name="Schmutz J."/>
            <person name="Symeonidi A."/>
            <person name="Elias M."/>
            <person name="Eveleigh R.J."/>
            <person name="Herman E.K."/>
            <person name="Klute M.J."/>
            <person name="Nakayama T."/>
            <person name="Obornik M."/>
            <person name="Reyes-Prieto A."/>
            <person name="Armbrust E.V."/>
            <person name="Aves S.J."/>
            <person name="Beiko R.G."/>
            <person name="Coutinho P."/>
            <person name="Dacks J.B."/>
            <person name="Durnford D.G."/>
            <person name="Fast N.M."/>
            <person name="Green B.R."/>
            <person name="Grisdale C."/>
            <person name="Hempe F."/>
            <person name="Henrissat B."/>
            <person name="Hoppner M.P."/>
            <person name="Ishida K.-I."/>
            <person name="Kim E."/>
            <person name="Koreny L."/>
            <person name="Kroth P.G."/>
            <person name="Liu Y."/>
            <person name="Malik S.-B."/>
            <person name="Maier U.G."/>
            <person name="McRose D."/>
            <person name="Mock T."/>
            <person name="Neilson J.A."/>
            <person name="Onodera N.T."/>
            <person name="Poole A.M."/>
            <person name="Pritham E.J."/>
            <person name="Richards T.A."/>
            <person name="Rocap G."/>
            <person name="Roy S.W."/>
            <person name="Sarai C."/>
            <person name="Schaack S."/>
            <person name="Shirato S."/>
            <person name="Slamovits C.H."/>
            <person name="Spencer D.F."/>
            <person name="Suzuki S."/>
            <person name="Worden A.Z."/>
            <person name="Zauner S."/>
            <person name="Barry K."/>
            <person name="Bell C."/>
            <person name="Bharti A.K."/>
            <person name="Crow J.A."/>
            <person name="Grimwood J."/>
            <person name="Kramer R."/>
            <person name="Lindquist E."/>
            <person name="Lucas S."/>
            <person name="Salamov A."/>
            <person name="McFadden G.I."/>
            <person name="Lane C.E."/>
            <person name="Keeling P.J."/>
            <person name="Gray M.W."/>
            <person name="Grigoriev I.V."/>
            <person name="Archibald J.M."/>
        </authorList>
    </citation>
    <scope>NUCLEOTIDE SEQUENCE</scope>
    <source>
        <strain evidence="5">CCMP2712</strain>
    </source>
</reference>
<evidence type="ECO:0000313" key="4">
    <source>
        <dbReference type="EnsemblProtists" id="EKX43905"/>
    </source>
</evidence>
<dbReference type="Proteomes" id="UP000011087">
    <property type="component" value="Unassembled WGS sequence"/>
</dbReference>
<dbReference type="GeneID" id="17300554"/>
<dbReference type="EnsemblProtists" id="EKX43905">
    <property type="protein sequence ID" value="EKX43905"/>
    <property type="gene ID" value="GUITHDRAFT_140053"/>
</dbReference>
<feature type="compositionally biased region" description="Polar residues" evidence="2">
    <location>
        <begin position="466"/>
        <end position="484"/>
    </location>
</feature>
<feature type="compositionally biased region" description="Polar residues" evidence="2">
    <location>
        <begin position="497"/>
        <end position="519"/>
    </location>
</feature>
<keyword evidence="1" id="KW-0175">Coiled coil</keyword>
<evidence type="ECO:0000313" key="5">
    <source>
        <dbReference type="Proteomes" id="UP000011087"/>
    </source>
</evidence>
<sequence length="585" mass="64674">MSDEGIRSGEVIGELCNVLTQFHQKVHANFNCCVWHAHEFLLDSANSNVIVADSLNGSPHGAYRWRPRSCTSHDWLIQFLTSTSTLQISQERSLDTLQHSGHSQALGLQCSSCASLRRQQLESDRTISELNKKLLLIENERTKSQEALARSEEEKTALKKEVSILKSKVLSDSKAKHTLAEKNGSDWKQQDLAANMGDWMNLRKEAELVIDGIKHERQQQHQLHHDGDAVQELMARMKMMEAEHNQRIAELKLQLEGNEKQVKNVVKYAIRLCTDAARCSKDSLAVLRNIVKELIPDDYDSMYYGNLMNSNVHLHNVETWSRSKAMISQVVSSTIENKNTVLVVQETLVSLLRPSEDVEVASSKKFLYPQADMAKPHDPSLSFGMQSIEITPPSGFAVSRALDGGLKVKTEGRRQHSALPPTRFHMAEDAIFEELEGAKEQRDRAASRRKAPAPSDTHDASLSPYDPTTSWRGGALQQETSSTGHPAWDQRSYGDESASSQPISSLTVGRVQEATSRTSAGGGGGGGEQERERVMGEVETSGGEAMAGTGVRASTARQIMKALSSGKNFTVKTQRAAGYDDLTLL</sequence>
<feature type="region of interest" description="Disordered" evidence="2">
    <location>
        <begin position="438"/>
        <end position="531"/>
    </location>
</feature>
<proteinExistence type="predicted"/>
<accession>L1J752</accession>
<evidence type="ECO:0000313" key="3">
    <source>
        <dbReference type="EMBL" id="EKX43905.1"/>
    </source>
</evidence>
<dbReference type="PaxDb" id="55529-EKX43905"/>
<dbReference type="RefSeq" id="XP_005830885.1">
    <property type="nucleotide sequence ID" value="XM_005830828.1"/>
</dbReference>